<evidence type="ECO:0000259" key="2">
    <source>
        <dbReference type="PROSITE" id="PS50853"/>
    </source>
</evidence>
<dbReference type="InterPro" id="IPR013783">
    <property type="entry name" value="Ig-like_fold"/>
</dbReference>
<keyword evidence="1" id="KW-1133">Transmembrane helix</keyword>
<organism evidence="3">
    <name type="scientific">marine sediment metagenome</name>
    <dbReference type="NCBI Taxonomy" id="412755"/>
    <lineage>
        <taxon>unclassified sequences</taxon>
        <taxon>metagenomes</taxon>
        <taxon>ecological metagenomes</taxon>
    </lineage>
</organism>
<dbReference type="EMBL" id="BARW01016233">
    <property type="protein sequence ID" value="GAJ02422.1"/>
    <property type="molecule type" value="Genomic_DNA"/>
</dbReference>
<reference evidence="3" key="1">
    <citation type="journal article" date="2014" name="Front. Microbiol.">
        <title>High frequency of phylogenetically diverse reductive dehalogenase-homologous genes in deep subseafloor sedimentary metagenomes.</title>
        <authorList>
            <person name="Kawai M."/>
            <person name="Futagami T."/>
            <person name="Toyoda A."/>
            <person name="Takaki Y."/>
            <person name="Nishi S."/>
            <person name="Hori S."/>
            <person name="Arai W."/>
            <person name="Tsubouchi T."/>
            <person name="Morono Y."/>
            <person name="Uchiyama I."/>
            <person name="Ito T."/>
            <person name="Fujiyama A."/>
            <person name="Inagaki F."/>
            <person name="Takami H."/>
        </authorList>
    </citation>
    <scope>NUCLEOTIDE SEQUENCE</scope>
    <source>
        <strain evidence="3">Expedition CK06-06</strain>
    </source>
</reference>
<feature type="transmembrane region" description="Helical" evidence="1">
    <location>
        <begin position="100"/>
        <end position="122"/>
    </location>
</feature>
<feature type="domain" description="Fibronectin type-III" evidence="2">
    <location>
        <begin position="5"/>
        <end position="101"/>
    </location>
</feature>
<proteinExistence type="predicted"/>
<accession>X1UFT3</accession>
<feature type="non-terminal residue" evidence="3">
    <location>
        <position position="1"/>
    </location>
</feature>
<dbReference type="Gene3D" id="2.60.40.10">
    <property type="entry name" value="Immunoglobulins"/>
    <property type="match status" value="1"/>
</dbReference>
<protein>
    <recommendedName>
        <fullName evidence="2">Fibronectin type-III domain-containing protein</fullName>
    </recommendedName>
</protein>
<gene>
    <name evidence="3" type="ORF">S12H4_28316</name>
</gene>
<evidence type="ECO:0000256" key="1">
    <source>
        <dbReference type="SAM" id="Phobius"/>
    </source>
</evidence>
<dbReference type="InterPro" id="IPR003961">
    <property type="entry name" value="FN3_dom"/>
</dbReference>
<dbReference type="SUPFAM" id="SSF49265">
    <property type="entry name" value="Fibronectin type III"/>
    <property type="match status" value="1"/>
</dbReference>
<comment type="caution">
    <text evidence="3">The sequence shown here is derived from an EMBL/GenBank/DDBJ whole genome shotgun (WGS) entry which is preliminary data.</text>
</comment>
<sequence length="125" mass="12728">PILSTVTTISASSITYNSATSGGNITNDGGASVTARGVCWSTSQSPTISDNFTTDGSGTGSFSSSITGLSPVTTYYVKAYATNSAGTAYGNEISFITTSAILPTLTTLSVVTLIILFISSFLQEV</sequence>
<dbReference type="AlphaFoldDB" id="X1UFT3"/>
<name>X1UFT3_9ZZZZ</name>
<keyword evidence="1" id="KW-0472">Membrane</keyword>
<keyword evidence="1" id="KW-0812">Transmembrane</keyword>
<dbReference type="InterPro" id="IPR036116">
    <property type="entry name" value="FN3_sf"/>
</dbReference>
<evidence type="ECO:0000313" key="3">
    <source>
        <dbReference type="EMBL" id="GAJ02422.1"/>
    </source>
</evidence>
<dbReference type="PROSITE" id="PS50853">
    <property type="entry name" value="FN3"/>
    <property type="match status" value="1"/>
</dbReference>